<dbReference type="PROSITE" id="PS50102">
    <property type="entry name" value="RRM"/>
    <property type="match status" value="2"/>
</dbReference>
<dbReference type="InterPro" id="IPR012677">
    <property type="entry name" value="Nucleotide-bd_a/b_plait_sf"/>
</dbReference>
<evidence type="ECO:0000313" key="6">
    <source>
        <dbReference type="EMBL" id="JAC60322.1"/>
    </source>
</evidence>
<feature type="non-terminal residue" evidence="6">
    <location>
        <position position="1"/>
    </location>
</feature>
<sequence length="317" mass="33943">RFVRVYPTTQADHSDMSNISVSGDWYTLNNGTGRIDNETIVKVKGLPLEAKQIDLIHFFDGFNFRANGVQIVTAGLHRPTGEGFVDFETPEEAARAITTKDGSQFGAKFGDRFVKLLSVGRREMQDALNLCFGGDGVLKMKGIPYKATLHEIRQFFAGYLIKPNGISIILQADGRPSGMAFVEFESSQEALRALAKDRAVFSPAHGDRFCTLQLVGHHEMKNASVRRESEIKALGNGPISSLMSMPPIRGIGAGAGPRGAPAAGLAGTLGPGMPGVALPDSSTWQAMVDPGTGIVFYQNVATGEKSWTDPLFGAIAG</sequence>
<evidence type="ECO:0000256" key="2">
    <source>
        <dbReference type="ARBA" id="ARBA00022884"/>
    </source>
</evidence>
<dbReference type="SMART" id="SM00360">
    <property type="entry name" value="RRM"/>
    <property type="match status" value="2"/>
</dbReference>
<feature type="domain" description="WW" evidence="4">
    <location>
        <begin position="278"/>
        <end position="312"/>
    </location>
</feature>
<proteinExistence type="predicted"/>
<protein>
    <submittedName>
        <fullName evidence="6">G-rich sequence factor 1-like isoform x1</fullName>
    </submittedName>
</protein>
<dbReference type="GO" id="GO:0003723">
    <property type="term" value="F:RNA binding"/>
    <property type="evidence" value="ECO:0007669"/>
    <property type="project" value="UniProtKB-UniRule"/>
</dbReference>
<name>A0A061QIF6_9CHLO</name>
<keyword evidence="1" id="KW-0677">Repeat</keyword>
<feature type="domain" description="RRM" evidence="5">
    <location>
        <begin position="136"/>
        <end position="230"/>
    </location>
</feature>
<dbReference type="PANTHER" id="PTHR13976">
    <property type="entry name" value="HETEROGENEOUS NUCLEAR RIBONUCLEOPROTEIN-RELATED"/>
    <property type="match status" value="1"/>
</dbReference>
<dbReference type="InterPro" id="IPR035979">
    <property type="entry name" value="RBD_domain_sf"/>
</dbReference>
<keyword evidence="2 3" id="KW-0694">RNA-binding</keyword>
<organism evidence="6">
    <name type="scientific">Tetraselmis sp. GSL018</name>
    <dbReference type="NCBI Taxonomy" id="582737"/>
    <lineage>
        <taxon>Eukaryota</taxon>
        <taxon>Viridiplantae</taxon>
        <taxon>Chlorophyta</taxon>
        <taxon>core chlorophytes</taxon>
        <taxon>Chlorodendrophyceae</taxon>
        <taxon>Chlorodendrales</taxon>
        <taxon>Chlorodendraceae</taxon>
        <taxon>Tetraselmis</taxon>
    </lineage>
</organism>
<dbReference type="AlphaFoldDB" id="A0A061QIF6"/>
<dbReference type="Pfam" id="PF00076">
    <property type="entry name" value="RRM_1"/>
    <property type="match status" value="2"/>
</dbReference>
<evidence type="ECO:0000259" key="4">
    <source>
        <dbReference type="PROSITE" id="PS50020"/>
    </source>
</evidence>
<evidence type="ECO:0000259" key="5">
    <source>
        <dbReference type="PROSITE" id="PS50102"/>
    </source>
</evidence>
<feature type="domain" description="RRM" evidence="5">
    <location>
        <begin position="39"/>
        <end position="116"/>
    </location>
</feature>
<evidence type="ECO:0000256" key="1">
    <source>
        <dbReference type="ARBA" id="ARBA00022737"/>
    </source>
</evidence>
<gene>
    <name evidence="6" type="ORF">TSPGSL018_29239</name>
</gene>
<dbReference type="SUPFAM" id="SSF54928">
    <property type="entry name" value="RNA-binding domain, RBD"/>
    <property type="match status" value="2"/>
</dbReference>
<dbReference type="InterPro" id="IPR036020">
    <property type="entry name" value="WW_dom_sf"/>
</dbReference>
<accession>A0A061QIF6</accession>
<dbReference type="Gene3D" id="2.20.70.10">
    <property type="match status" value="1"/>
</dbReference>
<dbReference type="CDD" id="cd12254">
    <property type="entry name" value="RRM_hnRNPH_ESRPs_RBM12_like"/>
    <property type="match status" value="2"/>
</dbReference>
<reference evidence="6" key="1">
    <citation type="submission" date="2014-05" db="EMBL/GenBank/DDBJ databases">
        <title>The transcriptome of the halophilic microalga Tetraselmis sp. GSL018 isolated from the Great Salt Lake, Utah.</title>
        <authorList>
            <person name="Jinkerson R.E."/>
            <person name="D'Adamo S."/>
            <person name="Posewitz M.C."/>
        </authorList>
    </citation>
    <scope>NUCLEOTIDE SEQUENCE</scope>
    <source>
        <strain evidence="6">GSL018</strain>
    </source>
</reference>
<dbReference type="EMBL" id="GBEZ01026932">
    <property type="protein sequence ID" value="JAC60322.1"/>
    <property type="molecule type" value="Transcribed_RNA"/>
</dbReference>
<dbReference type="InterPro" id="IPR050666">
    <property type="entry name" value="ESRP"/>
</dbReference>
<dbReference type="SUPFAM" id="SSF51045">
    <property type="entry name" value="WW domain"/>
    <property type="match status" value="1"/>
</dbReference>
<dbReference type="InterPro" id="IPR000504">
    <property type="entry name" value="RRM_dom"/>
</dbReference>
<dbReference type="Gene3D" id="3.30.70.330">
    <property type="match status" value="2"/>
</dbReference>
<dbReference type="InterPro" id="IPR001202">
    <property type="entry name" value="WW_dom"/>
</dbReference>
<evidence type="ECO:0000256" key="3">
    <source>
        <dbReference type="PROSITE-ProRule" id="PRU00176"/>
    </source>
</evidence>
<dbReference type="PROSITE" id="PS50020">
    <property type="entry name" value="WW_DOMAIN_2"/>
    <property type="match status" value="1"/>
</dbReference>